<dbReference type="EMBL" id="BK014903">
    <property type="protein sequence ID" value="DAD81554.1"/>
    <property type="molecule type" value="Genomic_DNA"/>
</dbReference>
<organism evidence="1">
    <name type="scientific">Siphoviridae sp. ct7es18</name>
    <dbReference type="NCBI Taxonomy" id="2826166"/>
    <lineage>
        <taxon>Viruses</taxon>
        <taxon>Duplodnaviria</taxon>
        <taxon>Heunggongvirae</taxon>
        <taxon>Uroviricota</taxon>
        <taxon>Caudoviricetes</taxon>
    </lineage>
</organism>
<protein>
    <submittedName>
        <fullName evidence="1">Uncharacterized protein</fullName>
    </submittedName>
</protein>
<proteinExistence type="predicted"/>
<accession>A0A8S5MH29</accession>
<name>A0A8S5MH29_9CAUD</name>
<reference evidence="1" key="1">
    <citation type="journal article" date="2021" name="Proc. Natl. Acad. Sci. U.S.A.">
        <title>A Catalog of Tens of Thousands of Viruses from Human Metagenomes Reveals Hidden Associations with Chronic Diseases.</title>
        <authorList>
            <person name="Tisza M.J."/>
            <person name="Buck C.B."/>
        </authorList>
    </citation>
    <scope>NUCLEOTIDE SEQUENCE</scope>
    <source>
        <strain evidence="1">Ct7es18</strain>
    </source>
</reference>
<sequence length="56" mass="6385">MPTTALVSFFQELQPQMPSAVRPTERWKALRAVSVLLPKMPSSVRVEYPSAFYLCQ</sequence>
<evidence type="ECO:0000313" key="1">
    <source>
        <dbReference type="EMBL" id="DAD81554.1"/>
    </source>
</evidence>